<feature type="domain" description="Aldehyde dehydrogenase" evidence="5">
    <location>
        <begin position="22"/>
        <end position="473"/>
    </location>
</feature>
<dbReference type="EMBL" id="CP000360">
    <property type="protein sequence ID" value="ABF40533.1"/>
    <property type="molecule type" value="Genomic_DNA"/>
</dbReference>
<dbReference type="InterPro" id="IPR051020">
    <property type="entry name" value="ALDH-related_metabolic_enz"/>
</dbReference>
<keyword evidence="7" id="KW-1185">Reference proteome</keyword>
<evidence type="ECO:0000256" key="3">
    <source>
        <dbReference type="PROSITE-ProRule" id="PRU10007"/>
    </source>
</evidence>
<dbReference type="HOGENOM" id="CLU_005391_1_0_0"/>
<evidence type="ECO:0000256" key="4">
    <source>
        <dbReference type="RuleBase" id="RU003345"/>
    </source>
</evidence>
<dbReference type="InterPro" id="IPR016162">
    <property type="entry name" value="Ald_DH_N"/>
</dbReference>
<evidence type="ECO:0000256" key="2">
    <source>
        <dbReference type="ARBA" id="ARBA00023002"/>
    </source>
</evidence>
<dbReference type="CDD" id="cd07147">
    <property type="entry name" value="ALDH_F21_RNP123"/>
    <property type="match status" value="1"/>
</dbReference>
<comment type="similarity">
    <text evidence="1 4">Belongs to the aldehyde dehydrogenase family.</text>
</comment>
<reference evidence="6 7" key="1">
    <citation type="journal article" date="2009" name="Appl. Environ. Microbiol.">
        <title>Three genomes from the phylum Acidobacteria provide insight into the lifestyles of these microorganisms in soils.</title>
        <authorList>
            <person name="Ward N.L."/>
            <person name="Challacombe J.F."/>
            <person name="Janssen P.H."/>
            <person name="Henrissat B."/>
            <person name="Coutinho P.M."/>
            <person name="Wu M."/>
            <person name="Xie G."/>
            <person name="Haft D.H."/>
            <person name="Sait M."/>
            <person name="Badger J."/>
            <person name="Barabote R.D."/>
            <person name="Bradley B."/>
            <person name="Brettin T.S."/>
            <person name="Brinkac L.M."/>
            <person name="Bruce D."/>
            <person name="Creasy T."/>
            <person name="Daugherty S.C."/>
            <person name="Davidsen T.M."/>
            <person name="DeBoy R.T."/>
            <person name="Detter J.C."/>
            <person name="Dodson R.J."/>
            <person name="Durkin A.S."/>
            <person name="Ganapathy A."/>
            <person name="Gwinn-Giglio M."/>
            <person name="Han C.S."/>
            <person name="Khouri H."/>
            <person name="Kiss H."/>
            <person name="Kothari S.P."/>
            <person name="Madupu R."/>
            <person name="Nelson K.E."/>
            <person name="Nelson W.C."/>
            <person name="Paulsen I."/>
            <person name="Penn K."/>
            <person name="Ren Q."/>
            <person name="Rosovitz M.J."/>
            <person name="Selengut J.D."/>
            <person name="Shrivastava S."/>
            <person name="Sullivan S.A."/>
            <person name="Tapia R."/>
            <person name="Thompson L.S."/>
            <person name="Watkins K.L."/>
            <person name="Yang Q."/>
            <person name="Yu C."/>
            <person name="Zafar N."/>
            <person name="Zhou L."/>
            <person name="Kuske C.R."/>
        </authorList>
    </citation>
    <scope>NUCLEOTIDE SEQUENCE [LARGE SCALE GENOMIC DNA]</scope>
    <source>
        <strain evidence="6 7">Ellin345</strain>
    </source>
</reference>
<dbReference type="InterPro" id="IPR016163">
    <property type="entry name" value="Ald_DH_C"/>
</dbReference>
<evidence type="ECO:0000259" key="5">
    <source>
        <dbReference type="Pfam" id="PF00171"/>
    </source>
</evidence>
<dbReference type="InterPro" id="IPR015590">
    <property type="entry name" value="Aldehyde_DH_dom"/>
</dbReference>
<dbReference type="InterPro" id="IPR016161">
    <property type="entry name" value="Ald_DH/histidinol_DH"/>
</dbReference>
<protein>
    <submittedName>
        <fullName evidence="6">Aldehyde dehydrogenase</fullName>
    </submittedName>
</protein>
<organism evidence="6 7">
    <name type="scientific">Koribacter versatilis (strain Ellin345)</name>
    <dbReference type="NCBI Taxonomy" id="204669"/>
    <lineage>
        <taxon>Bacteria</taxon>
        <taxon>Pseudomonadati</taxon>
        <taxon>Acidobacteriota</taxon>
        <taxon>Terriglobia</taxon>
        <taxon>Terriglobales</taxon>
        <taxon>Candidatus Korobacteraceae</taxon>
        <taxon>Candidatus Korobacter</taxon>
    </lineage>
</organism>
<feature type="active site" evidence="3">
    <location>
        <position position="254"/>
    </location>
</feature>
<dbReference type="PROSITE" id="PS00687">
    <property type="entry name" value="ALDEHYDE_DEHYDR_GLU"/>
    <property type="match status" value="1"/>
</dbReference>
<accession>Q1IRG7</accession>
<dbReference type="Pfam" id="PF00171">
    <property type="entry name" value="Aldedh"/>
    <property type="match status" value="1"/>
</dbReference>
<keyword evidence="2 4" id="KW-0560">Oxidoreductase</keyword>
<dbReference type="SUPFAM" id="SSF53720">
    <property type="entry name" value="ALDH-like"/>
    <property type="match status" value="1"/>
</dbReference>
<dbReference type="InterPro" id="IPR029510">
    <property type="entry name" value="Ald_DH_CS_GLU"/>
</dbReference>
<proteinExistence type="inferred from homology"/>
<dbReference type="GO" id="GO:0008911">
    <property type="term" value="F:lactaldehyde dehydrogenase (NAD+) activity"/>
    <property type="evidence" value="ECO:0007669"/>
    <property type="project" value="TreeGrafter"/>
</dbReference>
<dbReference type="STRING" id="204669.Acid345_1531"/>
<dbReference type="Proteomes" id="UP000002432">
    <property type="component" value="Chromosome"/>
</dbReference>
<evidence type="ECO:0000313" key="6">
    <source>
        <dbReference type="EMBL" id="ABF40533.1"/>
    </source>
</evidence>
<dbReference type="EnsemblBacteria" id="ABF40533">
    <property type="protein sequence ID" value="ABF40533"/>
    <property type="gene ID" value="Acid345_1531"/>
</dbReference>
<name>Q1IRG7_KORVE</name>
<dbReference type="PANTHER" id="PTHR42991:SF1">
    <property type="entry name" value="ALDEHYDE DEHYDROGENASE"/>
    <property type="match status" value="1"/>
</dbReference>
<dbReference type="eggNOG" id="COG1012">
    <property type="taxonomic scope" value="Bacteria"/>
</dbReference>
<gene>
    <name evidence="6" type="ordered locus">Acid345_1531</name>
</gene>
<dbReference type="OrthoDB" id="9762913at2"/>
<sequence>MSEIVAAPAASYPFLLNGEWISDGSPVEIHSPFDHKVIGQVFYGSSAHVEAAIRASVEAFQITRKLGSYERERILSAISQKLSEQREDFAHTIALEAGKPIKTARQEVERAIYTFKVAAEESTRIEGEYLHLDTIEATKGRWGIVRRFPIGPIFAITPFNFPLNLVAHKLAPAIAAGCPVILKPAPQTPITALKLARVIHESGWPAGALTVMPLSNEDASLLVTDERIKLLTFTGSSIGWDLKSKAGKKRVLLELGGNAAIIIHSDADLRFAAERCAHGAFGYAGQSCISVQRILVEKSVYSEFRQMLVNAAGKLKTGDPLDEATDVGPLIRESDALRAESWVKEAVAQGATLLCGGTRKGSLLEPTVLTNTRPEMLVNCREIFAPVVTVEAYDDFNEALRQVNNSPFGLQAGILTRDAQRIFTAFNGLDVGGVVAGDVPTFRIDHMPYGGIKDSGLGREGVRYTIEEMTEPKLLVMNLGA</sequence>
<dbReference type="KEGG" id="aba:Acid345_1531"/>
<dbReference type="Gene3D" id="3.40.605.10">
    <property type="entry name" value="Aldehyde Dehydrogenase, Chain A, domain 1"/>
    <property type="match status" value="1"/>
</dbReference>
<dbReference type="RefSeq" id="WP_011522335.1">
    <property type="nucleotide sequence ID" value="NC_008009.1"/>
</dbReference>
<dbReference type="PANTHER" id="PTHR42991">
    <property type="entry name" value="ALDEHYDE DEHYDROGENASE"/>
    <property type="match status" value="1"/>
</dbReference>
<dbReference type="AlphaFoldDB" id="Q1IRG7"/>
<evidence type="ECO:0000313" key="7">
    <source>
        <dbReference type="Proteomes" id="UP000002432"/>
    </source>
</evidence>
<evidence type="ECO:0000256" key="1">
    <source>
        <dbReference type="ARBA" id="ARBA00009986"/>
    </source>
</evidence>
<dbReference type="Gene3D" id="3.40.309.10">
    <property type="entry name" value="Aldehyde Dehydrogenase, Chain A, domain 2"/>
    <property type="match status" value="1"/>
</dbReference>